<evidence type="ECO:0000313" key="4">
    <source>
        <dbReference type="Proteomes" id="UP000541535"/>
    </source>
</evidence>
<comment type="similarity">
    <text evidence="1 2">Belongs to the phD/YefM antitoxin family.</text>
</comment>
<dbReference type="RefSeq" id="WP_183440387.1">
    <property type="nucleotide sequence ID" value="NZ_JACHXD010000003.1"/>
</dbReference>
<sequence>MFLSKTRPISYLKSNTAELAEELKNDQNDILITQNGAAAFVCVPIERYENNRQALALLRLLNMGKQEVEQGRYSDADEAMRELEQELFPEGQRTKG</sequence>
<gene>
    <name evidence="3" type="ORF">FHS03_001513</name>
</gene>
<dbReference type="SUPFAM" id="SSF143120">
    <property type="entry name" value="YefM-like"/>
    <property type="match status" value="1"/>
</dbReference>
<dbReference type="NCBIfam" id="TIGR01552">
    <property type="entry name" value="phd_fam"/>
    <property type="match status" value="1"/>
</dbReference>
<accession>A0A7W5B8H3</accession>
<protein>
    <recommendedName>
        <fullName evidence="2">Antitoxin</fullName>
    </recommendedName>
</protein>
<organism evidence="3 4">
    <name type="scientific">Pseudoduganella violacea</name>
    <dbReference type="NCBI Taxonomy" id="1715466"/>
    <lineage>
        <taxon>Bacteria</taxon>
        <taxon>Pseudomonadati</taxon>
        <taxon>Pseudomonadota</taxon>
        <taxon>Betaproteobacteria</taxon>
        <taxon>Burkholderiales</taxon>
        <taxon>Oxalobacteraceae</taxon>
        <taxon>Telluria group</taxon>
        <taxon>Pseudoduganella</taxon>
    </lineage>
</organism>
<dbReference type="InterPro" id="IPR036165">
    <property type="entry name" value="YefM-like_sf"/>
</dbReference>
<comment type="caution">
    <text evidence="3">The sequence shown here is derived from an EMBL/GenBank/DDBJ whole genome shotgun (WGS) entry which is preliminary data.</text>
</comment>
<reference evidence="3 4" key="1">
    <citation type="submission" date="2020-08" db="EMBL/GenBank/DDBJ databases">
        <title>Genomic Encyclopedia of Type Strains, Phase III (KMG-III): the genomes of soil and plant-associated and newly described type strains.</title>
        <authorList>
            <person name="Whitman W."/>
        </authorList>
    </citation>
    <scope>NUCLEOTIDE SEQUENCE [LARGE SCALE GENOMIC DNA]</scope>
    <source>
        <strain evidence="3 4">CECT 8897</strain>
    </source>
</reference>
<dbReference type="EMBL" id="JACHXD010000003">
    <property type="protein sequence ID" value="MBB3118482.1"/>
    <property type="molecule type" value="Genomic_DNA"/>
</dbReference>
<evidence type="ECO:0000256" key="2">
    <source>
        <dbReference type="RuleBase" id="RU362080"/>
    </source>
</evidence>
<evidence type="ECO:0000313" key="3">
    <source>
        <dbReference type="EMBL" id="MBB3118482.1"/>
    </source>
</evidence>
<dbReference type="AlphaFoldDB" id="A0A7W5B8H3"/>
<dbReference type="InterPro" id="IPR051405">
    <property type="entry name" value="phD/YefM_antitoxin"/>
</dbReference>
<dbReference type="InterPro" id="IPR006442">
    <property type="entry name" value="Antitoxin_Phd/YefM"/>
</dbReference>
<dbReference type="PANTHER" id="PTHR33713:SF11">
    <property type="entry name" value="PREVENT-HOST-DEATH FAMILY PROTEIN"/>
    <property type="match status" value="1"/>
</dbReference>
<proteinExistence type="inferred from homology"/>
<dbReference type="PANTHER" id="PTHR33713">
    <property type="entry name" value="ANTITOXIN YAFN-RELATED"/>
    <property type="match status" value="1"/>
</dbReference>
<comment type="function">
    <text evidence="2">Antitoxin component of a type II toxin-antitoxin (TA) system.</text>
</comment>
<name>A0A7W5B8H3_9BURK</name>
<evidence type="ECO:0000256" key="1">
    <source>
        <dbReference type="ARBA" id="ARBA00009981"/>
    </source>
</evidence>
<dbReference type="Proteomes" id="UP000541535">
    <property type="component" value="Unassembled WGS sequence"/>
</dbReference>
<dbReference type="Pfam" id="PF02604">
    <property type="entry name" value="PhdYeFM_antitox"/>
    <property type="match status" value="1"/>
</dbReference>
<keyword evidence="4" id="KW-1185">Reference proteome</keyword>